<dbReference type="AlphaFoldDB" id="D3AB01"/>
<dbReference type="HOGENOM" id="CLU_3184613_0_0_9"/>
<protein>
    <submittedName>
        <fullName evidence="1">Uncharacterized protein</fullName>
    </submittedName>
</protein>
<evidence type="ECO:0000313" key="1">
    <source>
        <dbReference type="EMBL" id="EFD01007.1"/>
    </source>
</evidence>
<evidence type="ECO:0000313" key="2">
    <source>
        <dbReference type="Proteomes" id="UP000004968"/>
    </source>
</evidence>
<proteinExistence type="predicted"/>
<accession>D3AB01</accession>
<gene>
    <name evidence="1" type="ORF">CLOSTHATH_00772</name>
</gene>
<comment type="caution">
    <text evidence="1">The sequence shown here is derived from an EMBL/GenBank/DDBJ whole genome shotgun (WGS) entry which is preliminary data.</text>
</comment>
<reference evidence="1 2" key="1">
    <citation type="submission" date="2010-01" db="EMBL/GenBank/DDBJ databases">
        <authorList>
            <person name="Weinstock G."/>
            <person name="Sodergren E."/>
            <person name="Clifton S."/>
            <person name="Fulton L."/>
            <person name="Fulton B."/>
            <person name="Courtney L."/>
            <person name="Fronick C."/>
            <person name="Harrison M."/>
            <person name="Strong C."/>
            <person name="Farmer C."/>
            <person name="Delahaunty K."/>
            <person name="Markovic C."/>
            <person name="Hall O."/>
            <person name="Minx P."/>
            <person name="Tomlinson C."/>
            <person name="Mitreva M."/>
            <person name="Nelson J."/>
            <person name="Hou S."/>
            <person name="Wollam A."/>
            <person name="Pepin K.H."/>
            <person name="Johnson M."/>
            <person name="Bhonagiri V."/>
            <person name="Nash W.E."/>
            <person name="Warren W."/>
            <person name="Chinwalla A."/>
            <person name="Mardis E.R."/>
            <person name="Wilson R.K."/>
        </authorList>
    </citation>
    <scope>NUCLEOTIDE SEQUENCE [LARGE SCALE GENOMIC DNA]</scope>
    <source>
        <strain evidence="1 2">DSM 13479</strain>
    </source>
</reference>
<organism evidence="1 2">
    <name type="scientific">Hungatella hathewayi DSM 13479</name>
    <dbReference type="NCBI Taxonomy" id="566550"/>
    <lineage>
        <taxon>Bacteria</taxon>
        <taxon>Bacillati</taxon>
        <taxon>Bacillota</taxon>
        <taxon>Clostridia</taxon>
        <taxon>Lachnospirales</taxon>
        <taxon>Lachnospiraceae</taxon>
        <taxon>Hungatella</taxon>
    </lineage>
</organism>
<dbReference type="EMBL" id="ACIO01000053">
    <property type="protein sequence ID" value="EFD01007.1"/>
    <property type="molecule type" value="Genomic_DNA"/>
</dbReference>
<dbReference type="Proteomes" id="UP000004968">
    <property type="component" value="Unassembled WGS sequence"/>
</dbReference>
<sequence length="46" mass="5510">MYFTSTFLDYIIISGKQTTSHRRRPHLSWNLSKFPVFASGILWYDK</sequence>
<name>D3AB01_9FIRM</name>